<accession>A0A3D9B873</accession>
<evidence type="ECO:0000259" key="2">
    <source>
        <dbReference type="Pfam" id="PF01337"/>
    </source>
</evidence>
<name>A0A3D9B873_9FLAO</name>
<dbReference type="SUPFAM" id="SSF52038">
    <property type="entry name" value="Barstar-related"/>
    <property type="match status" value="1"/>
</dbReference>
<evidence type="ECO:0000313" key="4">
    <source>
        <dbReference type="Proteomes" id="UP000256257"/>
    </source>
</evidence>
<comment type="caution">
    <text evidence="3">The sequence shown here is derived from an EMBL/GenBank/DDBJ whole genome shotgun (WGS) entry which is preliminary data.</text>
</comment>
<dbReference type="EMBL" id="QNVV01000002">
    <property type="protein sequence ID" value="REC49548.1"/>
    <property type="molecule type" value="Genomic_DNA"/>
</dbReference>
<reference evidence="3 4" key="1">
    <citation type="submission" date="2018-06" db="EMBL/GenBank/DDBJ databases">
        <title>Novel Chryseobacterium species.</title>
        <authorList>
            <person name="Newman J."/>
            <person name="Hugo C."/>
            <person name="Oosthuizen L."/>
            <person name="Charimba G."/>
        </authorList>
    </citation>
    <scope>NUCLEOTIDE SEQUENCE [LARGE SCALE GENOMIC DNA]</scope>
    <source>
        <strain evidence="3 4">7_F195</strain>
    </source>
</reference>
<keyword evidence="4" id="KW-1185">Reference proteome</keyword>
<gene>
    <name evidence="3" type="ORF">DRF67_03505</name>
</gene>
<sequence length="236" mass="27018">MFGFALDTGGEPEMITLIDHVNNLEGRYPITYKKVRLMNVHNTPTLVSAIKTSSEMYQNNGLVCRLDHENNIISSTFISSIKISKSKKGLILNGFVWTHPKGYQKAMDMKLNNEINEKNVWKKFQKDELQGWLAYALNTGKKPEKNRENITVRINGNDFHNLDGFFCTLGEEINGISGYFGRNLPALYDSLRGDFGVKSISELNWTNHMRSKVLLKSKFTKILEIFEDYSIKIVLN</sequence>
<organism evidence="3 4">
    <name type="scientific">Chryseobacterium pennipullorum</name>
    <dbReference type="NCBI Taxonomy" id="2258963"/>
    <lineage>
        <taxon>Bacteria</taxon>
        <taxon>Pseudomonadati</taxon>
        <taxon>Bacteroidota</taxon>
        <taxon>Flavobacteriia</taxon>
        <taxon>Flavobacteriales</taxon>
        <taxon>Weeksellaceae</taxon>
        <taxon>Chryseobacterium group</taxon>
        <taxon>Chryseobacterium</taxon>
    </lineage>
</organism>
<dbReference type="Gene3D" id="3.30.370.10">
    <property type="entry name" value="Barstar-like"/>
    <property type="match status" value="1"/>
</dbReference>
<protein>
    <recommendedName>
        <fullName evidence="2">Barstar (barnase inhibitor) domain-containing protein</fullName>
    </recommendedName>
</protein>
<feature type="domain" description="Barstar (barnase inhibitor)" evidence="2">
    <location>
        <begin position="151"/>
        <end position="230"/>
    </location>
</feature>
<proteinExistence type="inferred from homology"/>
<dbReference type="OrthoDB" id="8859549at2"/>
<dbReference type="InterPro" id="IPR000468">
    <property type="entry name" value="Barstar"/>
</dbReference>
<evidence type="ECO:0000313" key="3">
    <source>
        <dbReference type="EMBL" id="REC49548.1"/>
    </source>
</evidence>
<comment type="similarity">
    <text evidence="1">Belongs to the barstar family.</text>
</comment>
<dbReference type="Pfam" id="PF01337">
    <property type="entry name" value="Barstar"/>
    <property type="match status" value="1"/>
</dbReference>
<dbReference type="RefSeq" id="WP_115926699.1">
    <property type="nucleotide sequence ID" value="NZ_QNVV01000002.1"/>
</dbReference>
<dbReference type="AlphaFoldDB" id="A0A3D9B873"/>
<dbReference type="Proteomes" id="UP000256257">
    <property type="component" value="Unassembled WGS sequence"/>
</dbReference>
<dbReference type="InterPro" id="IPR035905">
    <property type="entry name" value="Barstar-like_sf"/>
</dbReference>
<evidence type="ECO:0000256" key="1">
    <source>
        <dbReference type="ARBA" id="ARBA00006845"/>
    </source>
</evidence>